<evidence type="ECO:0000313" key="4">
    <source>
        <dbReference type="Proteomes" id="UP000325292"/>
    </source>
</evidence>
<feature type="transmembrane region" description="Helical" evidence="2">
    <location>
        <begin position="44"/>
        <end position="61"/>
    </location>
</feature>
<feature type="region of interest" description="Disordered" evidence="1">
    <location>
        <begin position="1"/>
        <end position="24"/>
    </location>
</feature>
<accession>A0ABM6RR87</accession>
<proteinExistence type="predicted"/>
<dbReference type="EMBL" id="CP019454">
    <property type="protein sequence ID" value="AUW93926.1"/>
    <property type="molecule type" value="Genomic_DNA"/>
</dbReference>
<evidence type="ECO:0000256" key="1">
    <source>
        <dbReference type="SAM" id="MobiDB-lite"/>
    </source>
</evidence>
<protein>
    <submittedName>
        <fullName evidence="3">Uncharacterized protein</fullName>
    </submittedName>
</protein>
<keyword evidence="2" id="KW-0472">Membrane</keyword>
<keyword evidence="2" id="KW-0812">Transmembrane</keyword>
<name>A0ABM6RR87_9FIRM</name>
<gene>
    <name evidence="3" type="ORF">BXT84_08185</name>
</gene>
<evidence type="ECO:0000313" key="3">
    <source>
        <dbReference type="EMBL" id="AUW93926.1"/>
    </source>
</evidence>
<keyword evidence="2" id="KW-1133">Transmembrane helix</keyword>
<organism evidence="3 4">
    <name type="scientific">Sulfobacillus thermotolerans</name>
    <dbReference type="NCBI Taxonomy" id="338644"/>
    <lineage>
        <taxon>Bacteria</taxon>
        <taxon>Bacillati</taxon>
        <taxon>Bacillota</taxon>
        <taxon>Clostridia</taxon>
        <taxon>Eubacteriales</taxon>
        <taxon>Clostridiales Family XVII. Incertae Sedis</taxon>
        <taxon>Sulfobacillus</taxon>
    </lineage>
</organism>
<sequence length="74" mass="8951">MATEAWSRKRRHQTTQTDPIDLNMGTSRADLKRAARERQMERQFAWAFIITVTLTTLYLIWRLPWGHQILSRWH</sequence>
<evidence type="ECO:0000256" key="2">
    <source>
        <dbReference type="SAM" id="Phobius"/>
    </source>
</evidence>
<dbReference type="Proteomes" id="UP000325292">
    <property type="component" value="Chromosome"/>
</dbReference>
<reference evidence="3 4" key="1">
    <citation type="journal article" date="2019" name="Sci. Rep.">
        <title>Sulfobacillus thermotolerans: new insights into resistance and metabolic capacities of acidophilic chemolithotrophs.</title>
        <authorList>
            <person name="Panyushkina A.E."/>
            <person name="Babenko V.V."/>
            <person name="Nikitina A.S."/>
            <person name="Selezneva O.V."/>
            <person name="Tsaplina I.A."/>
            <person name="Letarova M.A."/>
            <person name="Kostryukova E.S."/>
            <person name="Letarov A.V."/>
        </authorList>
    </citation>
    <scope>NUCLEOTIDE SEQUENCE [LARGE SCALE GENOMIC DNA]</scope>
    <source>
        <strain evidence="3 4">Kr1</strain>
    </source>
</reference>
<keyword evidence="4" id="KW-1185">Reference proteome</keyword>